<accession>A0A9X9S3X6</accession>
<gene>
    <name evidence="1" type="ORF">OU421_01105</name>
</gene>
<organism evidence="1 2">
    <name type="scientific">Methanogenium organophilum</name>
    <dbReference type="NCBI Taxonomy" id="2199"/>
    <lineage>
        <taxon>Archaea</taxon>
        <taxon>Methanobacteriati</taxon>
        <taxon>Methanobacteriota</taxon>
        <taxon>Stenosarchaea group</taxon>
        <taxon>Methanomicrobia</taxon>
        <taxon>Methanomicrobiales</taxon>
        <taxon>Methanomicrobiaceae</taxon>
        <taxon>Methanogenium</taxon>
    </lineage>
</organism>
<proteinExistence type="predicted"/>
<reference evidence="1" key="1">
    <citation type="submission" date="2022-11" db="EMBL/GenBank/DDBJ databases">
        <title>Complete genome sequence of Methanogenium organophilum DSM 3596.</title>
        <authorList>
            <person name="Chen S.-C."/>
            <person name="Lai S.-J."/>
            <person name="You Y.-T."/>
        </authorList>
    </citation>
    <scope>NUCLEOTIDE SEQUENCE</scope>
    <source>
        <strain evidence="1">DSM 3596</strain>
    </source>
</reference>
<dbReference type="RefSeq" id="WP_268186734.1">
    <property type="nucleotide sequence ID" value="NZ_CP113361.1"/>
</dbReference>
<evidence type="ECO:0000313" key="2">
    <source>
        <dbReference type="Proteomes" id="UP001163096"/>
    </source>
</evidence>
<protein>
    <submittedName>
        <fullName evidence="1">Uncharacterized protein</fullName>
    </submittedName>
</protein>
<dbReference type="GeneID" id="76833657"/>
<name>A0A9X9S3X6_METOG</name>
<dbReference type="EMBL" id="CP113361">
    <property type="protein sequence ID" value="WAI01499.1"/>
    <property type="molecule type" value="Genomic_DNA"/>
</dbReference>
<evidence type="ECO:0000313" key="1">
    <source>
        <dbReference type="EMBL" id="WAI01499.1"/>
    </source>
</evidence>
<dbReference type="Proteomes" id="UP001163096">
    <property type="component" value="Chromosome"/>
</dbReference>
<dbReference type="KEGG" id="mou:OU421_01105"/>
<sequence length="67" mass="7542">MGYFVWWISAKAHVPQVKAVANGTYPYTVSGGTHSLPYRHSQSNRLFSDAETTVVHEPDRQCQHLIA</sequence>
<keyword evidence="2" id="KW-1185">Reference proteome</keyword>
<dbReference type="AlphaFoldDB" id="A0A9X9S3X6"/>